<dbReference type="NCBIfam" id="NF010372">
    <property type="entry name" value="PRK13798.1"/>
    <property type="match status" value="1"/>
</dbReference>
<dbReference type="NCBIfam" id="NF006771">
    <property type="entry name" value="PRK09290.1-5"/>
    <property type="match status" value="1"/>
</dbReference>
<evidence type="ECO:0000256" key="7">
    <source>
        <dbReference type="ARBA" id="ARBA00023211"/>
    </source>
</evidence>
<comment type="cofactor">
    <cofactor evidence="1">
        <name>Mn(2+)</name>
        <dbReference type="ChEBI" id="CHEBI:29035"/>
    </cofactor>
</comment>
<dbReference type="InterPro" id="IPR036778">
    <property type="entry name" value="OHCU_decarboxylase_sf"/>
</dbReference>
<dbReference type="InterPro" id="IPR002933">
    <property type="entry name" value="Peptidase_M20"/>
</dbReference>
<evidence type="ECO:0000256" key="4">
    <source>
        <dbReference type="ARBA" id="ARBA00022631"/>
    </source>
</evidence>
<dbReference type="PANTHER" id="PTHR32494">
    <property type="entry name" value="ALLANTOATE DEIMINASE-RELATED"/>
    <property type="match status" value="1"/>
</dbReference>
<comment type="subunit">
    <text evidence="3">Homodimer.</text>
</comment>
<keyword evidence="5" id="KW-0479">Metal-binding</keyword>
<dbReference type="SUPFAM" id="SSF158694">
    <property type="entry name" value="UraD-Like"/>
    <property type="match status" value="1"/>
</dbReference>
<comment type="similarity">
    <text evidence="2">Belongs to the peptidase M20 family.</text>
</comment>
<protein>
    <submittedName>
        <fullName evidence="10">Allantoate amidohydrolase</fullName>
    </submittedName>
</protein>
<dbReference type="SUPFAM" id="SSF53187">
    <property type="entry name" value="Zn-dependent exopeptidases"/>
    <property type="match status" value="1"/>
</dbReference>
<dbReference type="NCBIfam" id="TIGR03180">
    <property type="entry name" value="UraD_2"/>
    <property type="match status" value="1"/>
</dbReference>
<dbReference type="InterPro" id="IPR011650">
    <property type="entry name" value="Peptidase_M20_dimer"/>
</dbReference>
<proteinExistence type="inferred from homology"/>
<dbReference type="SUPFAM" id="SSF55031">
    <property type="entry name" value="Bacterial exopeptidase dimerisation domain"/>
    <property type="match status" value="1"/>
</dbReference>
<dbReference type="Gene3D" id="3.30.70.360">
    <property type="match status" value="1"/>
</dbReference>
<evidence type="ECO:0000256" key="2">
    <source>
        <dbReference type="ARBA" id="ARBA00006153"/>
    </source>
</evidence>
<gene>
    <name evidence="10" type="primary">hpxK</name>
    <name evidence="10" type="ORF">QEG54_004822</name>
</gene>
<dbReference type="Pfam" id="PF01546">
    <property type="entry name" value="Peptidase_M20"/>
    <property type="match status" value="1"/>
</dbReference>
<dbReference type="Pfam" id="PF09349">
    <property type="entry name" value="OHCU_decarbox"/>
    <property type="match status" value="1"/>
</dbReference>
<accession>A0AAI9DQF1</accession>
<reference evidence="10" key="1">
    <citation type="submission" date="2024-02" db="EMBL/GenBank/DDBJ databases">
        <authorList>
            <consortium name="Clinical and Environmental Microbiology Branch: Whole genome sequencing antimicrobial resistance pathogens in the healthcare setting"/>
        </authorList>
    </citation>
    <scope>NUCLEOTIDE SEQUENCE</scope>
    <source>
        <strain evidence="10">2021DK-00143</strain>
    </source>
</reference>
<keyword evidence="7" id="KW-0464">Manganese</keyword>
<dbReference type="GO" id="GO:0006144">
    <property type="term" value="P:purine nucleobase metabolic process"/>
    <property type="evidence" value="ECO:0007669"/>
    <property type="project" value="UniProtKB-KW"/>
</dbReference>
<evidence type="ECO:0000256" key="1">
    <source>
        <dbReference type="ARBA" id="ARBA00001936"/>
    </source>
</evidence>
<evidence type="ECO:0000313" key="10">
    <source>
        <dbReference type="EMBL" id="EML1474005.1"/>
    </source>
</evidence>
<dbReference type="AlphaFoldDB" id="A0AAI9DQF1"/>
<dbReference type="NCBIfam" id="NF006773">
    <property type="entry name" value="PRK09290.2-2"/>
    <property type="match status" value="1"/>
</dbReference>
<evidence type="ECO:0000259" key="8">
    <source>
        <dbReference type="Pfam" id="PF07687"/>
    </source>
</evidence>
<name>A0AAI9DQF1_PLUGE</name>
<dbReference type="InterPro" id="IPR017595">
    <property type="entry name" value="OHCU_decarboxylase-2"/>
</dbReference>
<keyword evidence="6" id="KW-0378">Hydrolase</keyword>
<dbReference type="NCBIfam" id="TIGR01879">
    <property type="entry name" value="hydantase"/>
    <property type="match status" value="1"/>
</dbReference>
<dbReference type="InterPro" id="IPR010158">
    <property type="entry name" value="Amidase_Cbmase"/>
</dbReference>
<dbReference type="Gene3D" id="1.10.3330.10">
    <property type="entry name" value="Oxo-4-hydroxy-4-carboxy-5-ureidoimidazoline decarboxylase"/>
    <property type="match status" value="1"/>
</dbReference>
<sequence length="580" mass="61767">MQMTPEEARLAAARVMARSDSLAGISETPGELTRVYLSPQHLQANAQVAQWMEAAGMTTWQDAVGNICGRYEGAAEDEPALLLGSHLDTVRNAGRFDGMLGVLTAIEVVAWMHQHRLRGDRAIEIVGFGDEEGTRFGITLLGSRGLTGSWPDGWLETQDARGVSVAQAMVNAGLDPQRIAGAARAPEDFCGYLELHIEQGPVLEGENLPLGVVTAINGARRLSCRFDGEAGHAGTVPMALRRDALAGAAEWMTAVETMTRERDSTLVATVGTLGCLPGAVNVIPGAVTLSLDIRSPSDASRDALLADLLRTGEAIAARRGLGFSHDTFYSSPATPCAPQLQQALSDACRAVQGRALLLPSGAGHDAMAIAERWPVGMLFVRCERGISHHPAESVTADDVAVALRAFSLAVQRIVTASPLQRFNAAGAEQAMETVAPCVAITQWQQALVAGRPYASEEALLAEAARLSESWDAQALAQALCAHPRIGERAQGSSAESALSRQEQSAVNARDAALTQALAEGNAQYEARFGRVFLIRAKGRSGEEMLAALRRRLENDDAQEEQEAIGQLREITMLRLRGAFA</sequence>
<dbReference type="NCBIfam" id="NF006775">
    <property type="entry name" value="PRK09290.2-5"/>
    <property type="match status" value="1"/>
</dbReference>
<feature type="domain" description="Peptidase M20 dimerisation" evidence="8">
    <location>
        <begin position="216"/>
        <end position="308"/>
    </location>
</feature>
<evidence type="ECO:0000259" key="9">
    <source>
        <dbReference type="Pfam" id="PF09349"/>
    </source>
</evidence>
<evidence type="ECO:0000256" key="3">
    <source>
        <dbReference type="ARBA" id="ARBA00011738"/>
    </source>
</evidence>
<dbReference type="InterPro" id="IPR036264">
    <property type="entry name" value="Bact_exopeptidase_dim_dom"/>
</dbReference>
<dbReference type="Gene3D" id="3.40.630.10">
    <property type="entry name" value="Zn peptidases"/>
    <property type="match status" value="1"/>
</dbReference>
<dbReference type="GO" id="GO:0016813">
    <property type="term" value="F:hydrolase activity, acting on carbon-nitrogen (but not peptide) bonds, in linear amidines"/>
    <property type="evidence" value="ECO:0007669"/>
    <property type="project" value="InterPro"/>
</dbReference>
<organism evidence="10">
    <name type="scientific">Pluralibacter gergoviae</name>
    <name type="common">Enterobacter gergoviae</name>
    <dbReference type="NCBI Taxonomy" id="61647"/>
    <lineage>
        <taxon>Bacteria</taxon>
        <taxon>Pseudomonadati</taxon>
        <taxon>Pseudomonadota</taxon>
        <taxon>Gammaproteobacteria</taxon>
        <taxon>Enterobacterales</taxon>
        <taxon>Enterobacteriaceae</taxon>
        <taxon>Pluralibacter</taxon>
    </lineage>
</organism>
<feature type="domain" description="Oxo-4-hydroxy-4-carboxy-5-ureidoimidazoline decarboxylase" evidence="9">
    <location>
        <begin position="423"/>
        <end position="576"/>
    </location>
</feature>
<comment type="caution">
    <text evidence="10">The sequence shown here is derived from an EMBL/GenBank/DDBJ whole genome shotgun (WGS) entry which is preliminary data.</text>
</comment>
<dbReference type="InterPro" id="IPR018020">
    <property type="entry name" value="OHCU_decarboxylase"/>
</dbReference>
<dbReference type="PANTHER" id="PTHR32494:SF19">
    <property type="entry name" value="ALLANTOATE DEIMINASE-RELATED"/>
    <property type="match status" value="1"/>
</dbReference>
<evidence type="ECO:0000256" key="6">
    <source>
        <dbReference type="ARBA" id="ARBA00022801"/>
    </source>
</evidence>
<evidence type="ECO:0000256" key="5">
    <source>
        <dbReference type="ARBA" id="ARBA00022723"/>
    </source>
</evidence>
<dbReference type="CDD" id="cd03884">
    <property type="entry name" value="M20_bAS"/>
    <property type="match status" value="1"/>
</dbReference>
<dbReference type="GO" id="GO:0046872">
    <property type="term" value="F:metal ion binding"/>
    <property type="evidence" value="ECO:0007669"/>
    <property type="project" value="UniProtKB-KW"/>
</dbReference>
<dbReference type="Pfam" id="PF07687">
    <property type="entry name" value="M20_dimer"/>
    <property type="match status" value="1"/>
</dbReference>
<dbReference type="EMBL" id="ABLOKC030000039">
    <property type="protein sequence ID" value="EML1474005.1"/>
    <property type="molecule type" value="Genomic_DNA"/>
</dbReference>
<keyword evidence="4" id="KW-0659">Purine metabolism</keyword>